<dbReference type="Proteomes" id="UP000015347">
    <property type="component" value="Unassembled WGS sequence"/>
</dbReference>
<dbReference type="PANTHER" id="PTHR13847">
    <property type="entry name" value="SARCOSINE DEHYDROGENASE-RELATED"/>
    <property type="match status" value="1"/>
</dbReference>
<dbReference type="HOGENOM" id="CLU_007884_3_0_5"/>
<dbReference type="GO" id="GO:0016491">
    <property type="term" value="F:oxidoreductase activity"/>
    <property type="evidence" value="ECO:0007669"/>
    <property type="project" value="UniProtKB-KW"/>
</dbReference>
<dbReference type="STRING" id="1123237.Salmuc_02554"/>
<sequence>MTLPPPPASLWRETAPALPATTPAPAELGCDVAIVGGGYCGLHAALVLAEAGQRVVLLEAGPIGTGGSGRNGGVVSAKFRRGFADLASSHGLDTARRMHAIANDSVTHLTETLDRHGLTDTGFTRSGALKCAHNVRAFAHAKHEAEWLHETLGETGLEVLGAARVAEETGTEGFVGGVLQHGAGTIQPLAYLAGLWRAAEAQGATLHADTAVERLEETPQGVTLTHPQGQVTAERVLLATNAYSWLTPAGATLSRSLVPFRSAMIATERLPADLDRRLLPQGRSYTETRRMMRWFRKIGGRILFGGRGALGAVDSPAAFKRLHEAMIGIFPALREVPVALRWSGQVALTFDGLPHAGQLSDRVAYAAGFNGAGVAMSGLVGARMAQRMLGREADLGLIARDSLPRVPFHPLRALGVRGVTFGYEMLDRLGL</sequence>
<dbReference type="SUPFAM" id="SSF51905">
    <property type="entry name" value="FAD/NAD(P)-binding domain"/>
    <property type="match status" value="1"/>
</dbReference>
<dbReference type="GO" id="GO:0005737">
    <property type="term" value="C:cytoplasm"/>
    <property type="evidence" value="ECO:0007669"/>
    <property type="project" value="TreeGrafter"/>
</dbReference>
<gene>
    <name evidence="3" type="ORF">Salmuc_02554</name>
</gene>
<keyword evidence="4" id="KW-1185">Reference proteome</keyword>
<dbReference type="InterPro" id="IPR036188">
    <property type="entry name" value="FAD/NAD-bd_sf"/>
</dbReference>
<dbReference type="EMBL" id="APVH01000033">
    <property type="protein sequence ID" value="EPX79793.1"/>
    <property type="molecule type" value="Genomic_DNA"/>
</dbReference>
<organism evidence="3 4">
    <name type="scientific">Salipiger mucosus DSM 16094</name>
    <dbReference type="NCBI Taxonomy" id="1123237"/>
    <lineage>
        <taxon>Bacteria</taxon>
        <taxon>Pseudomonadati</taxon>
        <taxon>Pseudomonadota</taxon>
        <taxon>Alphaproteobacteria</taxon>
        <taxon>Rhodobacterales</taxon>
        <taxon>Roseobacteraceae</taxon>
        <taxon>Salipiger</taxon>
    </lineage>
</organism>
<comment type="caution">
    <text evidence="3">The sequence shown here is derived from an EMBL/GenBank/DDBJ whole genome shotgun (WGS) entry which is preliminary data.</text>
</comment>
<dbReference type="InterPro" id="IPR006076">
    <property type="entry name" value="FAD-dep_OxRdtase"/>
</dbReference>
<dbReference type="Gene3D" id="3.50.50.60">
    <property type="entry name" value="FAD/NAD(P)-binding domain"/>
    <property type="match status" value="1"/>
</dbReference>
<evidence type="ECO:0000256" key="1">
    <source>
        <dbReference type="ARBA" id="ARBA00023002"/>
    </source>
</evidence>
<dbReference type="Gene3D" id="3.30.9.10">
    <property type="entry name" value="D-Amino Acid Oxidase, subunit A, domain 2"/>
    <property type="match status" value="1"/>
</dbReference>
<dbReference type="RefSeq" id="WP_020042793.1">
    <property type="nucleotide sequence ID" value="NZ_KE557278.1"/>
</dbReference>
<feature type="domain" description="FAD dependent oxidoreductase" evidence="2">
    <location>
        <begin position="31"/>
        <end position="387"/>
    </location>
</feature>
<evidence type="ECO:0000313" key="4">
    <source>
        <dbReference type="Proteomes" id="UP000015347"/>
    </source>
</evidence>
<dbReference type="PANTHER" id="PTHR13847:SF281">
    <property type="entry name" value="FAD DEPENDENT OXIDOREDUCTASE DOMAIN-CONTAINING PROTEIN"/>
    <property type="match status" value="1"/>
</dbReference>
<accession>S9QJL9</accession>
<keyword evidence="1" id="KW-0560">Oxidoreductase</keyword>
<name>S9QJL9_9RHOB</name>
<dbReference type="OrthoDB" id="9806601at2"/>
<protein>
    <submittedName>
        <fullName evidence="3">FAD dependent oxidoreductase</fullName>
    </submittedName>
</protein>
<evidence type="ECO:0000259" key="2">
    <source>
        <dbReference type="Pfam" id="PF01266"/>
    </source>
</evidence>
<reference evidence="4" key="1">
    <citation type="journal article" date="2014" name="Stand. Genomic Sci.">
        <title>Genome sequence of the exopolysaccharide-producing Salipiger mucosus type strain (DSM 16094(T)), a moderately halophilic member of the Roseobacter clade.</title>
        <authorList>
            <person name="Riedel T."/>
            <person name="Spring S."/>
            <person name="Fiebig A."/>
            <person name="Petersen J."/>
            <person name="Kyrpides N.C."/>
            <person name="Goker M."/>
            <person name="Klenk H.P."/>
        </authorList>
    </citation>
    <scope>NUCLEOTIDE SEQUENCE [LARGE SCALE GENOMIC DNA]</scope>
    <source>
        <strain evidence="4">DSM 16094</strain>
    </source>
</reference>
<dbReference type="AlphaFoldDB" id="S9QJL9"/>
<proteinExistence type="predicted"/>
<dbReference type="Pfam" id="PF01266">
    <property type="entry name" value="DAO"/>
    <property type="match status" value="1"/>
</dbReference>
<evidence type="ECO:0000313" key="3">
    <source>
        <dbReference type="EMBL" id="EPX79793.1"/>
    </source>
</evidence>
<dbReference type="eggNOG" id="COG0665">
    <property type="taxonomic scope" value="Bacteria"/>
</dbReference>